<dbReference type="InterPro" id="IPR051909">
    <property type="entry name" value="MFP_Cation_Efflux"/>
</dbReference>
<dbReference type="PANTHER" id="PTHR30097:SF4">
    <property type="entry name" value="SLR6042 PROTEIN"/>
    <property type="match status" value="1"/>
</dbReference>
<dbReference type="EMBL" id="BJOC01000003">
    <property type="protein sequence ID" value="GED21233.1"/>
    <property type="molecule type" value="Genomic_DNA"/>
</dbReference>
<feature type="transmembrane region" description="Helical" evidence="4">
    <location>
        <begin position="149"/>
        <end position="169"/>
    </location>
</feature>
<reference evidence="5 6" key="1">
    <citation type="submission" date="2019-06" db="EMBL/GenBank/DDBJ databases">
        <title>Whole genome shotgun sequence of Halomonas halmophila NBRC 15537.</title>
        <authorList>
            <person name="Hosoyama A."/>
            <person name="Uohara A."/>
            <person name="Ohji S."/>
            <person name="Ichikawa N."/>
        </authorList>
    </citation>
    <scope>NUCLEOTIDE SEQUENCE [LARGE SCALE GENOMIC DNA]</scope>
    <source>
        <strain evidence="5 6">NBRC 15537</strain>
    </source>
</reference>
<feature type="compositionally biased region" description="Polar residues" evidence="3">
    <location>
        <begin position="646"/>
        <end position="655"/>
    </location>
</feature>
<protein>
    <submittedName>
        <fullName evidence="5">Uncharacterized protein</fullName>
    </submittedName>
</protein>
<dbReference type="Proteomes" id="UP000319812">
    <property type="component" value="Unassembled WGS sequence"/>
</dbReference>
<keyword evidence="2" id="KW-0175">Coiled coil</keyword>
<dbReference type="OrthoDB" id="9759690at2"/>
<dbReference type="GO" id="GO:0030313">
    <property type="term" value="C:cell envelope"/>
    <property type="evidence" value="ECO:0007669"/>
    <property type="project" value="TreeGrafter"/>
</dbReference>
<dbReference type="SUPFAM" id="SSF111369">
    <property type="entry name" value="HlyD-like secretion proteins"/>
    <property type="match status" value="1"/>
</dbReference>
<keyword evidence="1" id="KW-0813">Transport</keyword>
<dbReference type="GO" id="GO:0060003">
    <property type="term" value="P:copper ion export"/>
    <property type="evidence" value="ECO:0007669"/>
    <property type="project" value="TreeGrafter"/>
</dbReference>
<feature type="region of interest" description="Disordered" evidence="3">
    <location>
        <begin position="644"/>
        <end position="664"/>
    </location>
</feature>
<feature type="coiled-coil region" evidence="2">
    <location>
        <begin position="521"/>
        <end position="548"/>
    </location>
</feature>
<keyword evidence="4" id="KW-0472">Membrane</keyword>
<feature type="transmembrane region" description="Helical" evidence="4">
    <location>
        <begin position="355"/>
        <end position="377"/>
    </location>
</feature>
<feature type="transmembrane region" description="Helical" evidence="4">
    <location>
        <begin position="280"/>
        <end position="298"/>
    </location>
</feature>
<dbReference type="GO" id="GO:0015679">
    <property type="term" value="P:plasma membrane copper ion transport"/>
    <property type="evidence" value="ECO:0007669"/>
    <property type="project" value="TreeGrafter"/>
</dbReference>
<dbReference type="PANTHER" id="PTHR30097">
    <property type="entry name" value="CATION EFFLUX SYSTEM PROTEIN CUSB"/>
    <property type="match status" value="1"/>
</dbReference>
<dbReference type="Gene3D" id="2.40.50.100">
    <property type="match status" value="1"/>
</dbReference>
<name>A0A4Y4EVR9_9GAMM</name>
<keyword evidence="4" id="KW-1133">Transmembrane helix</keyword>
<evidence type="ECO:0000313" key="6">
    <source>
        <dbReference type="Proteomes" id="UP000319812"/>
    </source>
</evidence>
<evidence type="ECO:0000256" key="1">
    <source>
        <dbReference type="ARBA" id="ARBA00022448"/>
    </source>
</evidence>
<evidence type="ECO:0000256" key="3">
    <source>
        <dbReference type="SAM" id="MobiDB-lite"/>
    </source>
</evidence>
<accession>A0A4Y4EVR9</accession>
<comment type="caution">
    <text evidence="5">The sequence shown here is derived from an EMBL/GenBank/DDBJ whole genome shotgun (WGS) entry which is preliminary data.</text>
</comment>
<feature type="transmembrane region" description="Helical" evidence="4">
    <location>
        <begin position="176"/>
        <end position="198"/>
    </location>
</feature>
<feature type="transmembrane region" description="Helical" evidence="4">
    <location>
        <begin position="249"/>
        <end position="268"/>
    </location>
</feature>
<evidence type="ECO:0000256" key="4">
    <source>
        <dbReference type="SAM" id="Phobius"/>
    </source>
</evidence>
<keyword evidence="6" id="KW-1185">Reference proteome</keyword>
<dbReference type="Gene3D" id="1.10.287.470">
    <property type="entry name" value="Helix hairpin bin"/>
    <property type="match status" value="1"/>
</dbReference>
<feature type="transmembrane region" description="Helical" evidence="4">
    <location>
        <begin position="383"/>
        <end position="402"/>
    </location>
</feature>
<dbReference type="RefSeq" id="WP_141317247.1">
    <property type="nucleotide sequence ID" value="NZ_BJOC01000003.1"/>
</dbReference>
<gene>
    <name evidence="5" type="ORF">HHA01_02100</name>
</gene>
<sequence length="720" mass="81530">MIADSQEDTPLPPLREDLNISPGAPLLNGAPSWVIHDPVRHRFFQIGQRSVEMISHWSAGSVARLSEDLLRKRALRVGAEEIQAVLQFLRLNDLLAESGRGIARRFTERAEKQRSTLLQWALHRYIFFRIPLVRPNGFLHATWPVVRPLFTRGFVILTAFVLLLALYLASRQLSGVLAHVQAAFTPTGAVTYAVALVFVKILHELGHGYQAVGRGLRVPVMGVAFLVMFPLLYTDLTDAWRLRKRRDRLLVNAAGIMVELTIAVYATLFWCFLPDGPARSAAFAIATISWFFSLLVNLNPLMRFDGYYLLADALGVHNLQPRSFGMGKWALRECLFGLGDPAPERLSRRMRVFMVLYSYATWIYRFFLFIAIALIVYTFFFKALGIILFCAEIAFFIASPIWREFKVWKDMRHRIARSRRSWLSFGIVAFLLLLLCIPFSTRIQAPAILDEARQQAIYTAVEARLEAVHVSEGQRVEAGQLLFAFEDPELPLEIEQARQRIALSKAQLQAIAGDEVARSRRTVVERQLEQQRETLQALQDRRAEMQVRAPHAGVVRDMMPMLQTGAWFGRQEFLARVIAPGNPVVRGYIREADLRRLDRHAGGEFIADALTTPSLSLDTLSIADYSVQRLPDSYLITANGGAIPVQQASGEPSGQQERERPRPKGVWYPVEARISPQGENRVPPLETVEEGVVVLHSQPEALATRFFRRVAQVLIRETEF</sequence>
<feature type="transmembrane region" description="Helical" evidence="4">
    <location>
        <begin position="422"/>
        <end position="440"/>
    </location>
</feature>
<evidence type="ECO:0000256" key="2">
    <source>
        <dbReference type="SAM" id="Coils"/>
    </source>
</evidence>
<proteinExistence type="predicted"/>
<keyword evidence="4" id="KW-0812">Transmembrane</keyword>
<organism evidence="5 6">
    <name type="scientific">Halomonas halmophila</name>
    <dbReference type="NCBI Taxonomy" id="252"/>
    <lineage>
        <taxon>Bacteria</taxon>
        <taxon>Pseudomonadati</taxon>
        <taxon>Pseudomonadota</taxon>
        <taxon>Gammaproteobacteria</taxon>
        <taxon>Oceanospirillales</taxon>
        <taxon>Halomonadaceae</taxon>
        <taxon>Halomonas</taxon>
    </lineage>
</organism>
<evidence type="ECO:0000313" key="5">
    <source>
        <dbReference type="EMBL" id="GED21233.1"/>
    </source>
</evidence>
<feature type="transmembrane region" description="Helical" evidence="4">
    <location>
        <begin position="218"/>
        <end position="237"/>
    </location>
</feature>
<dbReference type="AlphaFoldDB" id="A0A4Y4EVR9"/>